<dbReference type="OrthoDB" id="3742900at2"/>
<feature type="transmembrane region" description="Helical" evidence="1">
    <location>
        <begin position="158"/>
        <end position="182"/>
    </location>
</feature>
<evidence type="ECO:0000256" key="1">
    <source>
        <dbReference type="SAM" id="Phobius"/>
    </source>
</evidence>
<dbReference type="Proteomes" id="UP000277094">
    <property type="component" value="Unassembled WGS sequence"/>
</dbReference>
<protein>
    <recommendedName>
        <fullName evidence="4">Integral membrane protein</fullName>
    </recommendedName>
</protein>
<feature type="transmembrane region" description="Helical" evidence="1">
    <location>
        <begin position="239"/>
        <end position="261"/>
    </location>
</feature>
<feature type="transmembrane region" description="Helical" evidence="1">
    <location>
        <begin position="122"/>
        <end position="146"/>
    </location>
</feature>
<feature type="transmembrane region" description="Helical" evidence="1">
    <location>
        <begin position="373"/>
        <end position="391"/>
    </location>
</feature>
<keyword evidence="1" id="KW-1133">Transmembrane helix</keyword>
<feature type="transmembrane region" description="Helical" evidence="1">
    <location>
        <begin position="194"/>
        <end position="219"/>
    </location>
</feature>
<feature type="transmembrane region" description="Helical" evidence="1">
    <location>
        <begin position="32"/>
        <end position="54"/>
    </location>
</feature>
<evidence type="ECO:0000313" key="3">
    <source>
        <dbReference type="Proteomes" id="UP000277094"/>
    </source>
</evidence>
<dbReference type="AlphaFoldDB" id="A0A3N0DT17"/>
<sequence>MSDDVTIRLRREPAPRTPEPGRPLSATAAMGGAMAVGITLVLCMSLALTAWFLADGGAHGNTKDALRVGSDAWLMGHGSHLTLTGLPLGLTPLALTMMLVLVAFRCGRWAGRNAHTVTDDRVLVGGVATFAGAYVVIAVIVCTLATTTGATPGMSRTVLGALLISALAGGLGQGVGTGRLDFWLDQVPAWIREVALGAVCGALLLLASGAVLVAVSLLFSFNEASEILSKLDLSTGDALTYTLVMALVAPNLALLGSSYLLGPGFAIGTGTTVSPTAVSLGAVPAFPVLAALPGDGPTPGWLVVLMAVPALAAAIGAGIGRRDGESQPLDLAALRGAAAGFFAGVLITVAISFAGGPAGTGRMADIGAPTARVLVFATGTMMVGGLIGAVVHEWWSRRRRPAEVGAGPR</sequence>
<dbReference type="EMBL" id="RJSG01000002">
    <property type="protein sequence ID" value="RNL78543.1"/>
    <property type="molecule type" value="Genomic_DNA"/>
</dbReference>
<accession>A0A3N0DT17</accession>
<gene>
    <name evidence="2" type="ORF">EFL95_05470</name>
</gene>
<organism evidence="2 3">
    <name type="scientific">Nocardioides marmorisolisilvae</name>
    <dbReference type="NCBI Taxonomy" id="1542737"/>
    <lineage>
        <taxon>Bacteria</taxon>
        <taxon>Bacillati</taxon>
        <taxon>Actinomycetota</taxon>
        <taxon>Actinomycetes</taxon>
        <taxon>Propionibacteriales</taxon>
        <taxon>Nocardioidaceae</taxon>
        <taxon>Nocardioides</taxon>
    </lineage>
</organism>
<name>A0A3N0DT17_9ACTN</name>
<keyword evidence="3" id="KW-1185">Reference proteome</keyword>
<feature type="transmembrane region" description="Helical" evidence="1">
    <location>
        <begin position="332"/>
        <end position="353"/>
    </location>
</feature>
<feature type="transmembrane region" description="Helical" evidence="1">
    <location>
        <begin position="300"/>
        <end position="320"/>
    </location>
</feature>
<proteinExistence type="predicted"/>
<dbReference type="Pfam" id="PF19877">
    <property type="entry name" value="DUF6350"/>
    <property type="match status" value="1"/>
</dbReference>
<keyword evidence="1" id="KW-0472">Membrane</keyword>
<keyword evidence="1" id="KW-0812">Transmembrane</keyword>
<feature type="transmembrane region" description="Helical" evidence="1">
    <location>
        <begin position="273"/>
        <end position="294"/>
    </location>
</feature>
<dbReference type="RefSeq" id="WP_123233043.1">
    <property type="nucleotide sequence ID" value="NZ_RJSG01000002.1"/>
</dbReference>
<dbReference type="InterPro" id="IPR045931">
    <property type="entry name" value="DUF6350"/>
</dbReference>
<feature type="transmembrane region" description="Helical" evidence="1">
    <location>
        <begin position="81"/>
        <end position="102"/>
    </location>
</feature>
<comment type="caution">
    <text evidence="2">The sequence shown here is derived from an EMBL/GenBank/DDBJ whole genome shotgun (WGS) entry which is preliminary data.</text>
</comment>
<reference evidence="2 3" key="1">
    <citation type="submission" date="2018-11" db="EMBL/GenBank/DDBJ databases">
        <authorList>
            <person name="Li F."/>
        </authorList>
    </citation>
    <scope>NUCLEOTIDE SEQUENCE [LARGE SCALE GENOMIC DNA]</scope>
    <source>
        <strain evidence="2 3">KIS18-7</strain>
    </source>
</reference>
<evidence type="ECO:0008006" key="4">
    <source>
        <dbReference type="Google" id="ProtNLM"/>
    </source>
</evidence>
<evidence type="ECO:0000313" key="2">
    <source>
        <dbReference type="EMBL" id="RNL78543.1"/>
    </source>
</evidence>